<accession>A0A7M7Q7E6</accession>
<keyword evidence="1" id="KW-0031">Aminopeptidase</keyword>
<organism evidence="6 7">
    <name type="scientific">Nasonia vitripennis</name>
    <name type="common">Parasitic wasp</name>
    <dbReference type="NCBI Taxonomy" id="7425"/>
    <lineage>
        <taxon>Eukaryota</taxon>
        <taxon>Metazoa</taxon>
        <taxon>Ecdysozoa</taxon>
        <taxon>Arthropoda</taxon>
        <taxon>Hexapoda</taxon>
        <taxon>Insecta</taxon>
        <taxon>Pterygota</taxon>
        <taxon>Neoptera</taxon>
        <taxon>Endopterygota</taxon>
        <taxon>Hymenoptera</taxon>
        <taxon>Apocrita</taxon>
        <taxon>Proctotrupomorpha</taxon>
        <taxon>Chalcidoidea</taxon>
        <taxon>Pteromalidae</taxon>
        <taxon>Pteromalinae</taxon>
        <taxon>Nasonia</taxon>
    </lineage>
</organism>
<dbReference type="SMR" id="A0A7M7Q7E6"/>
<dbReference type="InterPro" id="IPR050278">
    <property type="entry name" value="Serine_Prot_S9B/DPPIV"/>
</dbReference>
<evidence type="ECO:0000256" key="4">
    <source>
        <dbReference type="SAM" id="Phobius"/>
    </source>
</evidence>
<keyword evidence="4" id="KW-1133">Transmembrane helix</keyword>
<keyword evidence="3" id="KW-0325">Glycoprotein</keyword>
<name>A0A7M7Q7E6_NASVI</name>
<protein>
    <recommendedName>
        <fullName evidence="5">Dipeptidylpeptidase IV N-terminal domain-containing protein</fullName>
    </recommendedName>
</protein>
<proteinExistence type="predicted"/>
<reference evidence="6" key="1">
    <citation type="submission" date="2021-01" db="UniProtKB">
        <authorList>
            <consortium name="EnsemblMetazoa"/>
        </authorList>
    </citation>
    <scope>IDENTIFICATION</scope>
</reference>
<dbReference type="GO" id="GO:0006508">
    <property type="term" value="P:proteolysis"/>
    <property type="evidence" value="ECO:0007669"/>
    <property type="project" value="InterPro"/>
</dbReference>
<dbReference type="InterPro" id="IPR002469">
    <property type="entry name" value="Peptidase_S9B_N"/>
</dbReference>
<sequence>MADHDNIYDDEELVSTNPNQRNWRGILIALLVIIAVLALIVTSVALLTPPDEGPRIRGTRVKLSEVLYGELSPLLFNGTWVSNRHICYRDTWGGISLLDAANTSSQSLMPNETFRRLAPAKFSLSPDRKYLLLAQNVKKLFRYSYLAQYIVYDLSTRETIQLTPHPEKETHPYLLLAQWTPRGHGLIMIQDYDIYYRTGPLSNIGYRVTNTSIPGILSNGLPDWLYEEEILHSAEAIWMSKDSHMLLYASFDDSLVKEMRSSWYGDSKSLYPDIRSLRYPKPDTPNPTVTLYIADLADPRNIHTKEVKPPPIIEHICCR</sequence>
<dbReference type="GO" id="GO:0004177">
    <property type="term" value="F:aminopeptidase activity"/>
    <property type="evidence" value="ECO:0007669"/>
    <property type="project" value="UniProtKB-KW"/>
</dbReference>
<dbReference type="GeneID" id="100679866"/>
<feature type="transmembrane region" description="Helical" evidence="4">
    <location>
        <begin position="26"/>
        <end position="47"/>
    </location>
</feature>
<dbReference type="KEGG" id="nvi:100679866"/>
<evidence type="ECO:0000256" key="3">
    <source>
        <dbReference type="ARBA" id="ARBA00023180"/>
    </source>
</evidence>
<keyword evidence="4" id="KW-0812">Transmembrane</keyword>
<dbReference type="Proteomes" id="UP000002358">
    <property type="component" value="Unassembled WGS sequence"/>
</dbReference>
<keyword evidence="1" id="KW-0645">Protease</keyword>
<dbReference type="GO" id="GO:0005886">
    <property type="term" value="C:plasma membrane"/>
    <property type="evidence" value="ECO:0007669"/>
    <property type="project" value="TreeGrafter"/>
</dbReference>
<dbReference type="OrthoDB" id="6628750at2759"/>
<evidence type="ECO:0000313" key="6">
    <source>
        <dbReference type="EnsemblMetazoa" id="XP_031783014"/>
    </source>
</evidence>
<evidence type="ECO:0000259" key="5">
    <source>
        <dbReference type="Pfam" id="PF00930"/>
    </source>
</evidence>
<dbReference type="Pfam" id="PF00930">
    <property type="entry name" value="DPPIV_N"/>
    <property type="match status" value="1"/>
</dbReference>
<evidence type="ECO:0000256" key="1">
    <source>
        <dbReference type="ARBA" id="ARBA00022438"/>
    </source>
</evidence>
<dbReference type="EnsemblMetazoa" id="XM_031927154">
    <property type="protein sequence ID" value="XP_031783014"/>
    <property type="gene ID" value="LOC100679866"/>
</dbReference>
<dbReference type="Gene3D" id="2.140.10.30">
    <property type="entry name" value="Dipeptidylpeptidase IV, N-terminal domain"/>
    <property type="match status" value="1"/>
</dbReference>
<evidence type="ECO:0000256" key="2">
    <source>
        <dbReference type="ARBA" id="ARBA00022825"/>
    </source>
</evidence>
<dbReference type="RefSeq" id="XP_031783014.1">
    <property type="nucleotide sequence ID" value="XM_031927154.2"/>
</dbReference>
<dbReference type="PANTHER" id="PTHR11731">
    <property type="entry name" value="PROTEASE FAMILY S9B,C DIPEPTIDYL-PEPTIDASE IV-RELATED"/>
    <property type="match status" value="1"/>
</dbReference>
<keyword evidence="7" id="KW-1185">Reference proteome</keyword>
<keyword evidence="1" id="KW-0378">Hydrolase</keyword>
<dbReference type="SUPFAM" id="SSF82171">
    <property type="entry name" value="DPP6 N-terminal domain-like"/>
    <property type="match status" value="1"/>
</dbReference>
<dbReference type="InParanoid" id="A0A7M7Q7E6"/>
<evidence type="ECO:0000313" key="7">
    <source>
        <dbReference type="Proteomes" id="UP000002358"/>
    </source>
</evidence>
<keyword evidence="4" id="KW-0472">Membrane</keyword>
<feature type="domain" description="Dipeptidylpeptidase IV N-terminal" evidence="5">
    <location>
        <begin position="125"/>
        <end position="310"/>
    </location>
</feature>
<dbReference type="GO" id="GO:0008239">
    <property type="term" value="F:dipeptidyl-peptidase activity"/>
    <property type="evidence" value="ECO:0007669"/>
    <property type="project" value="TreeGrafter"/>
</dbReference>
<dbReference type="GO" id="GO:0008236">
    <property type="term" value="F:serine-type peptidase activity"/>
    <property type="evidence" value="ECO:0007669"/>
    <property type="project" value="UniProtKB-KW"/>
</dbReference>
<keyword evidence="2" id="KW-0720">Serine protease</keyword>
<dbReference type="PANTHER" id="PTHR11731:SF200">
    <property type="entry name" value="DIPEPTIDYL PEPTIDASE 10, ISOFORM B"/>
    <property type="match status" value="1"/>
</dbReference>
<dbReference type="AlphaFoldDB" id="A0A7M7Q7E6"/>